<organism evidence="1 2">
    <name type="scientific">Tanacetum coccineum</name>
    <dbReference type="NCBI Taxonomy" id="301880"/>
    <lineage>
        <taxon>Eukaryota</taxon>
        <taxon>Viridiplantae</taxon>
        <taxon>Streptophyta</taxon>
        <taxon>Embryophyta</taxon>
        <taxon>Tracheophyta</taxon>
        <taxon>Spermatophyta</taxon>
        <taxon>Magnoliopsida</taxon>
        <taxon>eudicotyledons</taxon>
        <taxon>Gunneridae</taxon>
        <taxon>Pentapetalae</taxon>
        <taxon>asterids</taxon>
        <taxon>campanulids</taxon>
        <taxon>Asterales</taxon>
        <taxon>Asteraceae</taxon>
        <taxon>Asteroideae</taxon>
        <taxon>Anthemideae</taxon>
        <taxon>Anthemidinae</taxon>
        <taxon>Tanacetum</taxon>
    </lineage>
</organism>
<dbReference type="EMBL" id="BQNB010017901">
    <property type="protein sequence ID" value="GJT68451.1"/>
    <property type="molecule type" value="Genomic_DNA"/>
</dbReference>
<comment type="caution">
    <text evidence="1">The sequence shown here is derived from an EMBL/GenBank/DDBJ whole genome shotgun (WGS) entry which is preliminary data.</text>
</comment>
<accession>A0ABQ5FYM0</accession>
<proteinExistence type="predicted"/>
<gene>
    <name evidence="1" type="ORF">Tco_1019931</name>
</gene>
<reference evidence="1" key="2">
    <citation type="submission" date="2022-01" db="EMBL/GenBank/DDBJ databases">
        <authorList>
            <person name="Yamashiro T."/>
            <person name="Shiraishi A."/>
            <person name="Satake H."/>
            <person name="Nakayama K."/>
        </authorList>
    </citation>
    <scope>NUCLEOTIDE SEQUENCE</scope>
</reference>
<evidence type="ECO:0000313" key="2">
    <source>
        <dbReference type="Proteomes" id="UP001151760"/>
    </source>
</evidence>
<reference evidence="1" key="1">
    <citation type="journal article" date="2022" name="Int. J. Mol. Sci.">
        <title>Draft Genome of Tanacetum Coccineum: Genomic Comparison of Closely Related Tanacetum-Family Plants.</title>
        <authorList>
            <person name="Yamashiro T."/>
            <person name="Shiraishi A."/>
            <person name="Nakayama K."/>
            <person name="Satake H."/>
        </authorList>
    </citation>
    <scope>NUCLEOTIDE SEQUENCE</scope>
</reference>
<name>A0ABQ5FYM0_9ASTR</name>
<sequence length="213" mass="25467">METKDTLSSCSDSEEQEIQQLQKHAKILKENSLNKLNALQTTIQHLSSSNYSMYYEFRDAFHRLFKADERTFKSVLSRNMQHLERKLNKETLHEKDSNSDLRVIKVQFDQLIHSKVLESSNYNSYDLETRRDFKHYTQMEPQTFKEAIIQNIDSIEQCIVERARHEQEIHNRLKRLNERKLQIQECMVQKVKASVREKKTTVGLYQTKRMIKV</sequence>
<keyword evidence="2" id="KW-1185">Reference proteome</keyword>
<protein>
    <submittedName>
        <fullName evidence="1">Uncharacterized protein</fullName>
    </submittedName>
</protein>
<dbReference type="Proteomes" id="UP001151760">
    <property type="component" value="Unassembled WGS sequence"/>
</dbReference>
<evidence type="ECO:0000313" key="1">
    <source>
        <dbReference type="EMBL" id="GJT68451.1"/>
    </source>
</evidence>